<evidence type="ECO:0000313" key="1">
    <source>
        <dbReference type="EMBL" id="GBN14949.1"/>
    </source>
</evidence>
<protein>
    <submittedName>
        <fullName evidence="1">Uncharacterized protein</fullName>
    </submittedName>
</protein>
<keyword evidence="2" id="KW-1185">Reference proteome</keyword>
<reference evidence="1 2" key="1">
    <citation type="journal article" date="2019" name="Sci. Rep.">
        <title>Orb-weaving spider Araneus ventricosus genome elucidates the spidroin gene catalogue.</title>
        <authorList>
            <person name="Kono N."/>
            <person name="Nakamura H."/>
            <person name="Ohtoshi R."/>
            <person name="Moran D.A.P."/>
            <person name="Shinohara A."/>
            <person name="Yoshida Y."/>
            <person name="Fujiwara M."/>
            <person name="Mori M."/>
            <person name="Tomita M."/>
            <person name="Arakawa K."/>
        </authorList>
    </citation>
    <scope>NUCLEOTIDE SEQUENCE [LARGE SCALE GENOMIC DNA]</scope>
</reference>
<sequence>MINYVLGTERVKEIIHDSSTPRKWRGGTPSHSISQRIYLRRSFTDRSTQFLGDRLECGGVRFSQSHWSYFRFIARQSKWSGQISRLVENPNFRARHSNFHRFFALMTNFEMERSIFRGVKHS</sequence>
<dbReference type="Proteomes" id="UP000499080">
    <property type="component" value="Unassembled WGS sequence"/>
</dbReference>
<gene>
    <name evidence="1" type="ORF">AVEN_267164_1</name>
</gene>
<organism evidence="1 2">
    <name type="scientific">Araneus ventricosus</name>
    <name type="common">Orbweaver spider</name>
    <name type="synonym">Epeira ventricosa</name>
    <dbReference type="NCBI Taxonomy" id="182803"/>
    <lineage>
        <taxon>Eukaryota</taxon>
        <taxon>Metazoa</taxon>
        <taxon>Ecdysozoa</taxon>
        <taxon>Arthropoda</taxon>
        <taxon>Chelicerata</taxon>
        <taxon>Arachnida</taxon>
        <taxon>Araneae</taxon>
        <taxon>Araneomorphae</taxon>
        <taxon>Entelegynae</taxon>
        <taxon>Araneoidea</taxon>
        <taxon>Araneidae</taxon>
        <taxon>Araneus</taxon>
    </lineage>
</organism>
<comment type="caution">
    <text evidence="1">The sequence shown here is derived from an EMBL/GenBank/DDBJ whole genome shotgun (WGS) entry which is preliminary data.</text>
</comment>
<name>A0A4Y2LKI5_ARAVE</name>
<evidence type="ECO:0000313" key="2">
    <source>
        <dbReference type="Proteomes" id="UP000499080"/>
    </source>
</evidence>
<accession>A0A4Y2LKI5</accession>
<dbReference type="AlphaFoldDB" id="A0A4Y2LKI5"/>
<dbReference type="EMBL" id="BGPR01005967">
    <property type="protein sequence ID" value="GBN14949.1"/>
    <property type="molecule type" value="Genomic_DNA"/>
</dbReference>
<proteinExistence type="predicted"/>